<sequence length="106" mass="12149">MLSTRDQIDGFLMYMLRDPTILETSKFRVVTVRDKHETASASRTAYSSSYLYMTSWHLLRSIEDTATVPDHDGRAPTCIISDQCPGTLKPLMSIEIYKMHIRISAY</sequence>
<evidence type="ECO:0000313" key="2">
    <source>
        <dbReference type="Proteomes" id="UP000219338"/>
    </source>
</evidence>
<evidence type="ECO:0000313" key="1">
    <source>
        <dbReference type="EMBL" id="SJL08426.1"/>
    </source>
</evidence>
<reference evidence="2" key="1">
    <citation type="journal article" date="2017" name="Nat. Ecol. Evol.">
        <title>Genome expansion and lineage-specific genetic innovations in the forest pathogenic fungi Armillaria.</title>
        <authorList>
            <person name="Sipos G."/>
            <person name="Prasanna A.N."/>
            <person name="Walter M.C."/>
            <person name="O'Connor E."/>
            <person name="Balint B."/>
            <person name="Krizsan K."/>
            <person name="Kiss B."/>
            <person name="Hess J."/>
            <person name="Varga T."/>
            <person name="Slot J."/>
            <person name="Riley R."/>
            <person name="Boka B."/>
            <person name="Rigling D."/>
            <person name="Barry K."/>
            <person name="Lee J."/>
            <person name="Mihaltcheva S."/>
            <person name="LaButti K."/>
            <person name="Lipzen A."/>
            <person name="Waldron R."/>
            <person name="Moloney N.M."/>
            <person name="Sperisen C."/>
            <person name="Kredics L."/>
            <person name="Vagvoelgyi C."/>
            <person name="Patrignani A."/>
            <person name="Fitzpatrick D."/>
            <person name="Nagy I."/>
            <person name="Doyle S."/>
            <person name="Anderson J.B."/>
            <person name="Grigoriev I.V."/>
            <person name="Gueldener U."/>
            <person name="Muensterkoetter M."/>
            <person name="Nagy L.G."/>
        </authorList>
    </citation>
    <scope>NUCLEOTIDE SEQUENCE [LARGE SCALE GENOMIC DNA]</scope>
    <source>
        <strain evidence="2">C18/9</strain>
    </source>
</reference>
<accession>A0A284RI43</accession>
<organism evidence="1 2">
    <name type="scientific">Armillaria ostoyae</name>
    <name type="common">Armillaria root rot fungus</name>
    <dbReference type="NCBI Taxonomy" id="47428"/>
    <lineage>
        <taxon>Eukaryota</taxon>
        <taxon>Fungi</taxon>
        <taxon>Dikarya</taxon>
        <taxon>Basidiomycota</taxon>
        <taxon>Agaricomycotina</taxon>
        <taxon>Agaricomycetes</taxon>
        <taxon>Agaricomycetidae</taxon>
        <taxon>Agaricales</taxon>
        <taxon>Marasmiineae</taxon>
        <taxon>Physalacriaceae</taxon>
        <taxon>Armillaria</taxon>
    </lineage>
</organism>
<dbReference type="AlphaFoldDB" id="A0A284RI43"/>
<name>A0A284RI43_ARMOS</name>
<protein>
    <submittedName>
        <fullName evidence="1">Uncharacterized protein</fullName>
    </submittedName>
</protein>
<dbReference type="Proteomes" id="UP000219338">
    <property type="component" value="Unassembled WGS sequence"/>
</dbReference>
<keyword evidence="2" id="KW-1185">Reference proteome</keyword>
<gene>
    <name evidence="1" type="ORF">ARMOST_11790</name>
</gene>
<proteinExistence type="predicted"/>
<dbReference type="EMBL" id="FUEG01000009">
    <property type="protein sequence ID" value="SJL08426.1"/>
    <property type="molecule type" value="Genomic_DNA"/>
</dbReference>